<name>A0A3S1B703_ELYCH</name>
<evidence type="ECO:0000313" key="10">
    <source>
        <dbReference type="EMBL" id="RUS73612.1"/>
    </source>
</evidence>
<evidence type="ECO:0000256" key="8">
    <source>
        <dbReference type="SAM" id="MobiDB-lite"/>
    </source>
</evidence>
<dbReference type="PANTHER" id="PTHR19290:SF162">
    <property type="entry name" value="TRANSCRIPTION FACTOR ATOH7"/>
    <property type="match status" value="1"/>
</dbReference>
<dbReference type="GO" id="GO:0005634">
    <property type="term" value="C:nucleus"/>
    <property type="evidence" value="ECO:0007669"/>
    <property type="project" value="UniProtKB-SubCell"/>
</dbReference>
<gene>
    <name evidence="10" type="ORF">EGW08_018618</name>
</gene>
<keyword evidence="11" id="KW-1185">Reference proteome</keyword>
<feature type="compositionally biased region" description="Low complexity" evidence="8">
    <location>
        <begin position="146"/>
        <end position="161"/>
    </location>
</feature>
<evidence type="ECO:0000256" key="1">
    <source>
        <dbReference type="ARBA" id="ARBA00004123"/>
    </source>
</evidence>
<feature type="compositionally biased region" description="Polar residues" evidence="8">
    <location>
        <begin position="76"/>
        <end position="102"/>
    </location>
</feature>
<dbReference type="GO" id="GO:0045944">
    <property type="term" value="P:positive regulation of transcription by RNA polymerase II"/>
    <property type="evidence" value="ECO:0007669"/>
    <property type="project" value="TreeGrafter"/>
</dbReference>
<feature type="region of interest" description="Disordered" evidence="8">
    <location>
        <begin position="1"/>
        <end position="22"/>
    </location>
</feature>
<feature type="compositionally biased region" description="Polar residues" evidence="8">
    <location>
        <begin position="40"/>
        <end position="66"/>
    </location>
</feature>
<keyword evidence="7" id="KW-0539">Nucleus</keyword>
<evidence type="ECO:0000313" key="11">
    <source>
        <dbReference type="Proteomes" id="UP000271974"/>
    </source>
</evidence>
<sequence>DKAGDDIASYLSPYSPLAMSSPSTLSFSEDLASFETSFRATVDNPPSDSDATPNTPLTPYRGSSRQHFLFPDVSEVSPSDQLHPPQQQSLTLYHQKTMNSPTQHHHHHQQHQQQNPLVFQQQYDYQPQRSFNKNIQAKPLLSLRVGGSSASDGYSSSDSGAPELDSFDSEITSDNHDRKKPEGQKTSTKKTSSLQFGKKSVSGGVTSHAPASPGEIQKKRRLAANARERKRMRSLNTAFDRLRQVIPSAGEDQELSKYDTLQMAQTYINTLRELLDEHPIDVSVG</sequence>
<dbReference type="GO" id="GO:0046983">
    <property type="term" value="F:protein dimerization activity"/>
    <property type="evidence" value="ECO:0007669"/>
    <property type="project" value="InterPro"/>
</dbReference>
<dbReference type="Gene3D" id="4.10.280.10">
    <property type="entry name" value="Helix-loop-helix DNA-binding domain"/>
    <property type="match status" value="1"/>
</dbReference>
<protein>
    <recommendedName>
        <fullName evidence="9">BHLH domain-containing protein</fullName>
    </recommendedName>
</protein>
<feature type="non-terminal residue" evidence="10">
    <location>
        <position position="1"/>
    </location>
</feature>
<keyword evidence="4" id="KW-0524">Neurogenesis</keyword>
<keyword evidence="5" id="KW-0805">Transcription regulation</keyword>
<dbReference type="CDD" id="cd11430">
    <property type="entry name" value="bHLH_TS_ATOH1_like"/>
    <property type="match status" value="1"/>
</dbReference>
<proteinExistence type="predicted"/>
<feature type="domain" description="BHLH" evidence="9">
    <location>
        <begin position="219"/>
        <end position="271"/>
    </location>
</feature>
<reference evidence="10 11" key="1">
    <citation type="submission" date="2019-01" db="EMBL/GenBank/DDBJ databases">
        <title>A draft genome assembly of the solar-powered sea slug Elysia chlorotica.</title>
        <authorList>
            <person name="Cai H."/>
            <person name="Li Q."/>
            <person name="Fang X."/>
            <person name="Li J."/>
            <person name="Curtis N.E."/>
            <person name="Altenburger A."/>
            <person name="Shibata T."/>
            <person name="Feng M."/>
            <person name="Maeda T."/>
            <person name="Schwartz J.A."/>
            <person name="Shigenobu S."/>
            <person name="Lundholm N."/>
            <person name="Nishiyama T."/>
            <person name="Yang H."/>
            <person name="Hasebe M."/>
            <person name="Li S."/>
            <person name="Pierce S.K."/>
            <person name="Wang J."/>
        </authorList>
    </citation>
    <scope>NUCLEOTIDE SEQUENCE [LARGE SCALE GENOMIC DNA]</scope>
    <source>
        <strain evidence="10">EC2010</strain>
        <tissue evidence="10">Whole organism of an adult</tissue>
    </source>
</reference>
<dbReference type="PROSITE" id="PS50888">
    <property type="entry name" value="BHLH"/>
    <property type="match status" value="1"/>
</dbReference>
<evidence type="ECO:0000256" key="4">
    <source>
        <dbReference type="ARBA" id="ARBA00022902"/>
    </source>
</evidence>
<dbReference type="SMART" id="SM00353">
    <property type="entry name" value="HLH"/>
    <property type="match status" value="1"/>
</dbReference>
<comment type="subcellular location">
    <subcellularLocation>
        <location evidence="1">Nucleus</location>
    </subcellularLocation>
</comment>
<evidence type="ECO:0000256" key="2">
    <source>
        <dbReference type="ARBA" id="ARBA00022473"/>
    </source>
</evidence>
<feature type="region of interest" description="Disordered" evidence="8">
    <location>
        <begin position="145"/>
        <end position="228"/>
    </location>
</feature>
<dbReference type="Proteomes" id="UP000271974">
    <property type="component" value="Unassembled WGS sequence"/>
</dbReference>
<feature type="region of interest" description="Disordered" evidence="8">
    <location>
        <begin position="40"/>
        <end position="129"/>
    </location>
</feature>
<keyword evidence="2" id="KW-0217">Developmental protein</keyword>
<evidence type="ECO:0000256" key="7">
    <source>
        <dbReference type="ARBA" id="ARBA00023242"/>
    </source>
</evidence>
<dbReference type="GO" id="GO:0070888">
    <property type="term" value="F:E-box binding"/>
    <property type="evidence" value="ECO:0007669"/>
    <property type="project" value="TreeGrafter"/>
</dbReference>
<evidence type="ECO:0000256" key="3">
    <source>
        <dbReference type="ARBA" id="ARBA00022782"/>
    </source>
</evidence>
<dbReference type="InterPro" id="IPR036638">
    <property type="entry name" value="HLH_DNA-bd_sf"/>
</dbReference>
<dbReference type="InterPro" id="IPR011598">
    <property type="entry name" value="bHLH_dom"/>
</dbReference>
<dbReference type="EMBL" id="RQTK01000917">
    <property type="protein sequence ID" value="RUS73612.1"/>
    <property type="molecule type" value="Genomic_DNA"/>
</dbReference>
<keyword evidence="3" id="KW-0221">Differentiation</keyword>
<evidence type="ECO:0000256" key="6">
    <source>
        <dbReference type="ARBA" id="ARBA00023163"/>
    </source>
</evidence>
<feature type="compositionally biased region" description="Basic residues" evidence="8">
    <location>
        <begin position="218"/>
        <end position="228"/>
    </location>
</feature>
<dbReference type="Pfam" id="PF00010">
    <property type="entry name" value="HLH"/>
    <property type="match status" value="1"/>
</dbReference>
<dbReference type="SUPFAM" id="SSF47459">
    <property type="entry name" value="HLH, helix-loop-helix DNA-binding domain"/>
    <property type="match status" value="1"/>
</dbReference>
<dbReference type="GO" id="GO:0000981">
    <property type="term" value="F:DNA-binding transcription factor activity, RNA polymerase II-specific"/>
    <property type="evidence" value="ECO:0007669"/>
    <property type="project" value="TreeGrafter"/>
</dbReference>
<dbReference type="FunFam" id="4.10.280.10:FF:000025">
    <property type="entry name" value="protein atonal homolog 7"/>
    <property type="match status" value="1"/>
</dbReference>
<comment type="caution">
    <text evidence="10">The sequence shown here is derived from an EMBL/GenBank/DDBJ whole genome shotgun (WGS) entry which is preliminary data.</text>
</comment>
<dbReference type="STRING" id="188477.A0A3S1B703"/>
<dbReference type="GO" id="GO:0061564">
    <property type="term" value="P:axon development"/>
    <property type="evidence" value="ECO:0007669"/>
    <property type="project" value="TreeGrafter"/>
</dbReference>
<accession>A0A3S1B703</accession>
<dbReference type="InterPro" id="IPR050359">
    <property type="entry name" value="bHLH_transcription_factors"/>
</dbReference>
<keyword evidence="6" id="KW-0804">Transcription</keyword>
<evidence type="ECO:0000256" key="5">
    <source>
        <dbReference type="ARBA" id="ARBA00023015"/>
    </source>
</evidence>
<feature type="non-terminal residue" evidence="10">
    <location>
        <position position="285"/>
    </location>
</feature>
<feature type="compositionally biased region" description="Polar residues" evidence="8">
    <location>
        <begin position="115"/>
        <end position="129"/>
    </location>
</feature>
<feature type="compositionally biased region" description="Polar residues" evidence="8">
    <location>
        <begin position="184"/>
        <end position="195"/>
    </location>
</feature>
<dbReference type="AlphaFoldDB" id="A0A3S1B703"/>
<feature type="compositionally biased region" description="Basic and acidic residues" evidence="8">
    <location>
        <begin position="173"/>
        <end position="183"/>
    </location>
</feature>
<organism evidence="10 11">
    <name type="scientific">Elysia chlorotica</name>
    <name type="common">Eastern emerald elysia</name>
    <name type="synonym">Sea slug</name>
    <dbReference type="NCBI Taxonomy" id="188477"/>
    <lineage>
        <taxon>Eukaryota</taxon>
        <taxon>Metazoa</taxon>
        <taxon>Spiralia</taxon>
        <taxon>Lophotrochozoa</taxon>
        <taxon>Mollusca</taxon>
        <taxon>Gastropoda</taxon>
        <taxon>Heterobranchia</taxon>
        <taxon>Euthyneura</taxon>
        <taxon>Panpulmonata</taxon>
        <taxon>Sacoglossa</taxon>
        <taxon>Placobranchoidea</taxon>
        <taxon>Plakobranchidae</taxon>
        <taxon>Elysia</taxon>
    </lineage>
</organism>
<evidence type="ECO:0000259" key="9">
    <source>
        <dbReference type="PROSITE" id="PS50888"/>
    </source>
</evidence>
<dbReference type="OrthoDB" id="6161578at2759"/>
<dbReference type="GO" id="GO:0007423">
    <property type="term" value="P:sensory organ development"/>
    <property type="evidence" value="ECO:0007669"/>
    <property type="project" value="TreeGrafter"/>
</dbReference>
<dbReference type="PANTHER" id="PTHR19290">
    <property type="entry name" value="BASIC HELIX-LOOP-HELIX PROTEIN NEUROGENIN-RELATED"/>
    <property type="match status" value="1"/>
</dbReference>